<name>A0ABQ1JF14_9GAMM</name>
<protein>
    <recommendedName>
        <fullName evidence="2">Macrodomain Ori protein</fullName>
    </recommendedName>
</protein>
<accession>A0ABQ1JF14</accession>
<evidence type="ECO:0000256" key="3">
    <source>
        <dbReference type="SAM" id="MobiDB-lite"/>
    </source>
</evidence>
<dbReference type="NCBIfam" id="NF008254">
    <property type="entry name" value="PRK11027.1-5"/>
    <property type="match status" value="1"/>
</dbReference>
<dbReference type="EMBL" id="BMII01000022">
    <property type="protein sequence ID" value="GGB64734.1"/>
    <property type="molecule type" value="Genomic_DNA"/>
</dbReference>
<dbReference type="RefSeq" id="WP_188739870.1">
    <property type="nucleotide sequence ID" value="NZ_BMII01000022.1"/>
</dbReference>
<keyword evidence="5" id="KW-1185">Reference proteome</keyword>
<dbReference type="InterPro" id="IPR007335">
    <property type="entry name" value="DUF413"/>
</dbReference>
<comment type="similarity">
    <text evidence="1">Belongs to the MaoP family.</text>
</comment>
<comment type="caution">
    <text evidence="4">The sequence shown here is derived from an EMBL/GenBank/DDBJ whole genome shotgun (WGS) entry which is preliminary data.</text>
</comment>
<sequence length="142" mass="15718">MSQQSFVNAKQGIEAHTNGSSDSFRSTKRFYDDANFPKGFKRCGDFTSKEADLLEQHGQAMKDLADGKQLPCNVDEDQFVKVAQGILPASTTMELLWVKYCRLAKGKPFYAVVGTIHAPASAKIEIEFDDVEDDASDTDESE</sequence>
<reference evidence="5" key="1">
    <citation type="journal article" date="2019" name="Int. J. Syst. Evol. Microbiol.">
        <title>The Global Catalogue of Microorganisms (GCM) 10K type strain sequencing project: providing services to taxonomists for standard genome sequencing and annotation.</title>
        <authorList>
            <consortium name="The Broad Institute Genomics Platform"/>
            <consortium name="The Broad Institute Genome Sequencing Center for Infectious Disease"/>
            <person name="Wu L."/>
            <person name="Ma J."/>
        </authorList>
    </citation>
    <scope>NUCLEOTIDE SEQUENCE [LARGE SCALE GENOMIC DNA]</scope>
    <source>
        <strain evidence="5">CGMCC 1.15339</strain>
    </source>
</reference>
<dbReference type="Pfam" id="PF04219">
    <property type="entry name" value="DUF413"/>
    <property type="match status" value="1"/>
</dbReference>
<feature type="region of interest" description="Disordered" evidence="3">
    <location>
        <begin position="1"/>
        <end position="23"/>
    </location>
</feature>
<proteinExistence type="inferred from homology"/>
<organism evidence="4 5">
    <name type="scientific">Shewanella inventionis</name>
    <dbReference type="NCBI Taxonomy" id="1738770"/>
    <lineage>
        <taxon>Bacteria</taxon>
        <taxon>Pseudomonadati</taxon>
        <taxon>Pseudomonadota</taxon>
        <taxon>Gammaproteobacteria</taxon>
        <taxon>Alteromonadales</taxon>
        <taxon>Shewanellaceae</taxon>
        <taxon>Shewanella</taxon>
    </lineage>
</organism>
<dbReference type="Proteomes" id="UP000617555">
    <property type="component" value="Unassembled WGS sequence"/>
</dbReference>
<evidence type="ECO:0000256" key="2">
    <source>
        <dbReference type="ARBA" id="ARBA00093628"/>
    </source>
</evidence>
<evidence type="ECO:0000313" key="5">
    <source>
        <dbReference type="Proteomes" id="UP000617555"/>
    </source>
</evidence>
<gene>
    <name evidence="4" type="ORF">GCM10011607_26880</name>
</gene>
<evidence type="ECO:0000256" key="1">
    <source>
        <dbReference type="ARBA" id="ARBA00093464"/>
    </source>
</evidence>
<evidence type="ECO:0000313" key="4">
    <source>
        <dbReference type="EMBL" id="GGB64734.1"/>
    </source>
</evidence>